<dbReference type="InterPro" id="IPR019109">
    <property type="entry name" value="MamF_MmsF"/>
</dbReference>
<dbReference type="Pfam" id="PF09685">
    <property type="entry name" value="MamF_MmsF"/>
    <property type="match status" value="1"/>
</dbReference>
<keyword evidence="4 5" id="KW-0472">Membrane</keyword>
<evidence type="ECO:0000313" key="6">
    <source>
        <dbReference type="EMBL" id="TKB03565.1"/>
    </source>
</evidence>
<dbReference type="OrthoDB" id="5405464at2"/>
<evidence type="ECO:0000256" key="5">
    <source>
        <dbReference type="SAM" id="Phobius"/>
    </source>
</evidence>
<evidence type="ECO:0000256" key="4">
    <source>
        <dbReference type="ARBA" id="ARBA00023136"/>
    </source>
</evidence>
<feature type="transmembrane region" description="Helical" evidence="5">
    <location>
        <begin position="20"/>
        <end position="42"/>
    </location>
</feature>
<dbReference type="AlphaFoldDB" id="A0A4U0ZHT9"/>
<proteinExistence type="predicted"/>
<comment type="caution">
    <text evidence="6">The sequence shown here is derived from an EMBL/GenBank/DDBJ whole genome shotgun (WGS) entry which is preliminary data.</text>
</comment>
<dbReference type="EMBL" id="SWCO01000005">
    <property type="protein sequence ID" value="TKB03565.1"/>
    <property type="molecule type" value="Genomic_DNA"/>
</dbReference>
<keyword evidence="2 5" id="KW-0812">Transmembrane</keyword>
<organism evidence="6 7">
    <name type="scientific">Alteromonas portus</name>
    <dbReference type="NCBI Taxonomy" id="2565549"/>
    <lineage>
        <taxon>Bacteria</taxon>
        <taxon>Pseudomonadati</taxon>
        <taxon>Pseudomonadota</taxon>
        <taxon>Gammaproteobacteria</taxon>
        <taxon>Alteromonadales</taxon>
        <taxon>Alteromonadaceae</taxon>
        <taxon>Alteromonas/Salinimonas group</taxon>
        <taxon>Alteromonas</taxon>
    </lineage>
</organism>
<dbReference type="Proteomes" id="UP000305471">
    <property type="component" value="Unassembled WGS sequence"/>
</dbReference>
<gene>
    <name evidence="6" type="ORF">E5672_11055</name>
</gene>
<keyword evidence="7" id="KW-1185">Reference proteome</keyword>
<dbReference type="RefSeq" id="WP_136782241.1">
    <property type="nucleotide sequence ID" value="NZ_SWCO01000005.1"/>
</dbReference>
<evidence type="ECO:0000256" key="2">
    <source>
        <dbReference type="ARBA" id="ARBA00022692"/>
    </source>
</evidence>
<protein>
    <recommendedName>
        <fullName evidence="8">DUF4870 domain-containing protein</fullName>
    </recommendedName>
</protein>
<feature type="transmembrane region" description="Helical" evidence="5">
    <location>
        <begin position="62"/>
        <end position="94"/>
    </location>
</feature>
<accession>A0A4U0ZHT9</accession>
<evidence type="ECO:0000256" key="1">
    <source>
        <dbReference type="ARBA" id="ARBA00004141"/>
    </source>
</evidence>
<reference evidence="6 7" key="1">
    <citation type="submission" date="2019-04" db="EMBL/GenBank/DDBJ databases">
        <title>Alteromonas portus sp. nov., an alginate lyase-excreting marine bacterium.</title>
        <authorList>
            <person name="Huang H."/>
            <person name="Mo K."/>
            <person name="Bao S."/>
        </authorList>
    </citation>
    <scope>NUCLEOTIDE SEQUENCE [LARGE SCALE GENOMIC DNA]</scope>
    <source>
        <strain evidence="6 7">HB161718</strain>
    </source>
</reference>
<keyword evidence="3 5" id="KW-1133">Transmembrane helix</keyword>
<sequence>MNEAQTSAAPVSNSTAKVVYILYIIGIFFGITGLIGVIMAYVNKSDSPDWLASHYQFQIRTFWIGFLYLFIGSLLSLVVIGWFIILFWVVWLVIRCIKGMKSLDANQPHPDPTTWMF</sequence>
<evidence type="ECO:0000313" key="7">
    <source>
        <dbReference type="Proteomes" id="UP000305471"/>
    </source>
</evidence>
<comment type="subcellular location">
    <subcellularLocation>
        <location evidence="1">Membrane</location>
        <topology evidence="1">Multi-pass membrane protein</topology>
    </subcellularLocation>
</comment>
<name>A0A4U0ZHT9_9ALTE</name>
<evidence type="ECO:0008006" key="8">
    <source>
        <dbReference type="Google" id="ProtNLM"/>
    </source>
</evidence>
<evidence type="ECO:0000256" key="3">
    <source>
        <dbReference type="ARBA" id="ARBA00022989"/>
    </source>
</evidence>